<dbReference type="EMBL" id="GG679756">
    <property type="protein sequence ID" value="EER07747.1"/>
    <property type="molecule type" value="Genomic_DNA"/>
</dbReference>
<gene>
    <name evidence="2" type="ORF">Pmar_PMAR029036</name>
</gene>
<reference evidence="2 3" key="1">
    <citation type="submission" date="2008-07" db="EMBL/GenBank/DDBJ databases">
        <authorList>
            <person name="El-Sayed N."/>
            <person name="Caler E."/>
            <person name="Inman J."/>
            <person name="Amedeo P."/>
            <person name="Hass B."/>
            <person name="Wortman J."/>
        </authorList>
    </citation>
    <scope>NUCLEOTIDE SEQUENCE [LARGE SCALE GENOMIC DNA]</scope>
    <source>
        <strain evidence="3">ATCC 50983 / TXsc</strain>
    </source>
</reference>
<keyword evidence="3" id="KW-1185">Reference proteome</keyword>
<dbReference type="Gene3D" id="1.25.40.10">
    <property type="entry name" value="Tetratricopeptide repeat domain"/>
    <property type="match status" value="1"/>
</dbReference>
<dbReference type="OMA" id="NAERICE"/>
<dbReference type="AlphaFoldDB" id="C5L6C0"/>
<evidence type="ECO:0000313" key="2">
    <source>
        <dbReference type="EMBL" id="EER07747.1"/>
    </source>
</evidence>
<feature type="region of interest" description="Disordered" evidence="1">
    <location>
        <begin position="1"/>
        <end position="91"/>
    </location>
</feature>
<proteinExistence type="predicted"/>
<sequence>MHGPTKRRNVSTEVQGNDKKRQRTRARGPRGSSALAVASEPNTQQQRRGPKNGDRRRKQLGGGGHGQPTIREPSPASSGLVGEDDEEPSQERFDRLMKQLDSTYNNGEYAKCIKAGKALLKLPATILHQDWGIRRWGGALEQYNPGYRVVDGIRETLIVCHTESGQYQSAVRICTSVIFDKDAPASTRALAVTQKIDCLLNAERICEAYTFALKQDDEGVKRRNEVYQELQKCFPWFVGLARIKYAFRELQDAAVNAREALQIAGKRLDQEPTCWVLWCYLIIAEAASELKPTKENLRQALKWWKKAIDMERRHPKSASTTERGSMCRIQCLTRLIGILEAYGNNIGEKMASYLLERVRGLHDELTAEFNTMSNIPADDCVLELRASKLFLCGLSKEGKLAEQKRTVVIDCSSGGVAMYLTRSLTPNCTWVYESPAGDPGMGHGLKALIALRPVRARDELTVYRLPSSTPSVKVRAPRGGRREGISEDDLAPRLGFGEVYEDLTDSYGHGALLQAYVHNHGENHRSSVFDTDAVQILPMPPERVAKDGLFRVVAARDVAVGERIFVCDGIIRALSPAQLGQADPATVMPLRDLPKGAFGFWVNPKTMKYLAVQGELPDLRVSKKARKNEDSGPVDIEGLDDITTIFGLSRKLTQMILLLLKEPTRYGELVKLFHGIHRLPRDEDFYRGVWKLAVRYKLCDSMSSGRCPAVEPDDEDYIPSLESPEAAAWQVVFSEDEDLMSLAIRRLRHTSRRGCDGEQRGRWEVDSLCVVADRFGILTSLEKDTN</sequence>
<accession>C5L6C0</accession>
<dbReference type="RefSeq" id="XP_002775931.1">
    <property type="nucleotide sequence ID" value="XM_002775885.1"/>
</dbReference>
<evidence type="ECO:0000256" key="1">
    <source>
        <dbReference type="SAM" id="MobiDB-lite"/>
    </source>
</evidence>
<protein>
    <submittedName>
        <fullName evidence="2">Uncharacterized protein</fullName>
    </submittedName>
</protein>
<dbReference type="OrthoDB" id="430249at2759"/>
<dbReference type="InParanoid" id="C5L6C0"/>
<name>C5L6C0_PERM5</name>
<dbReference type="GeneID" id="9042696"/>
<feature type="compositionally biased region" description="Basic residues" evidence="1">
    <location>
        <begin position="48"/>
        <end position="59"/>
    </location>
</feature>
<organism evidence="3">
    <name type="scientific">Perkinsus marinus (strain ATCC 50983 / TXsc)</name>
    <dbReference type="NCBI Taxonomy" id="423536"/>
    <lineage>
        <taxon>Eukaryota</taxon>
        <taxon>Sar</taxon>
        <taxon>Alveolata</taxon>
        <taxon>Perkinsozoa</taxon>
        <taxon>Perkinsea</taxon>
        <taxon>Perkinsida</taxon>
        <taxon>Perkinsidae</taxon>
        <taxon>Perkinsus</taxon>
    </lineage>
</organism>
<evidence type="ECO:0000313" key="3">
    <source>
        <dbReference type="Proteomes" id="UP000007800"/>
    </source>
</evidence>
<dbReference type="InterPro" id="IPR011990">
    <property type="entry name" value="TPR-like_helical_dom_sf"/>
</dbReference>
<dbReference type="Proteomes" id="UP000007800">
    <property type="component" value="Unassembled WGS sequence"/>
</dbReference>